<keyword evidence="3" id="KW-1185">Reference proteome</keyword>
<reference evidence="2 3" key="1">
    <citation type="submission" date="2018-01" db="EMBL/GenBank/DDBJ databases">
        <authorList>
            <person name="Clerissi C."/>
        </authorList>
    </citation>
    <scope>NUCLEOTIDE SEQUENCE [LARGE SCALE GENOMIC DNA]</scope>
    <source>
        <strain evidence="2">Cupriavidus taiwanensis STM 6082</strain>
    </source>
</reference>
<proteinExistence type="predicted"/>
<gene>
    <name evidence="2" type="ORF">CBM2605_A120031</name>
</gene>
<sequence>MGGGPHRRAHAVLRQRPQRGAGRHRRPVAGRDPGARLEKGRARRLCRGADRAHDRRPHPRPAGRASRARGAPAGSRQRAAGLDCHGARGGGTRCRRRRTGVRRGAARRPQADRRIALPGPGSGMRLVCHLRAPAEPMTYDDGRLPGVPSCSRPPAIPASLCSPLPWRPWPRSACAARPTMPG</sequence>
<name>A0ABY1UWH9_9BURK</name>
<evidence type="ECO:0000256" key="1">
    <source>
        <dbReference type="SAM" id="MobiDB-lite"/>
    </source>
</evidence>
<protein>
    <submittedName>
        <fullName evidence="2">Uncharacterized protein</fullName>
    </submittedName>
</protein>
<accession>A0ABY1UWH9</accession>
<comment type="caution">
    <text evidence="2">The sequence shown here is derived from an EMBL/GenBank/DDBJ whole genome shotgun (WGS) entry which is preliminary data.</text>
</comment>
<evidence type="ECO:0000313" key="3">
    <source>
        <dbReference type="Proteomes" id="UP000256710"/>
    </source>
</evidence>
<dbReference type="EMBL" id="OFTC01000004">
    <property type="protein sequence ID" value="SOZ34751.1"/>
    <property type="molecule type" value="Genomic_DNA"/>
</dbReference>
<feature type="compositionally biased region" description="Basic residues" evidence="1">
    <location>
        <begin position="93"/>
        <end position="106"/>
    </location>
</feature>
<feature type="region of interest" description="Disordered" evidence="1">
    <location>
        <begin position="1"/>
        <end position="110"/>
    </location>
</feature>
<organism evidence="2 3">
    <name type="scientific">Cupriavidus neocaledonicus</name>
    <dbReference type="NCBI Taxonomy" id="1040979"/>
    <lineage>
        <taxon>Bacteria</taxon>
        <taxon>Pseudomonadati</taxon>
        <taxon>Pseudomonadota</taxon>
        <taxon>Betaproteobacteria</taxon>
        <taxon>Burkholderiales</taxon>
        <taxon>Burkholderiaceae</taxon>
        <taxon>Cupriavidus</taxon>
    </lineage>
</organism>
<feature type="compositionally biased region" description="Low complexity" evidence="1">
    <location>
        <begin position="62"/>
        <end position="81"/>
    </location>
</feature>
<dbReference type="Proteomes" id="UP000256710">
    <property type="component" value="Unassembled WGS sequence"/>
</dbReference>
<feature type="compositionally biased region" description="Basic residues" evidence="1">
    <location>
        <begin position="1"/>
        <end position="28"/>
    </location>
</feature>
<evidence type="ECO:0000313" key="2">
    <source>
        <dbReference type="EMBL" id="SOZ34751.1"/>
    </source>
</evidence>